<dbReference type="InterPro" id="IPR007452">
    <property type="entry name" value="TamB_C"/>
</dbReference>
<evidence type="ECO:0000259" key="5">
    <source>
        <dbReference type="Pfam" id="PF04357"/>
    </source>
</evidence>
<dbReference type="PANTHER" id="PTHR36985:SF1">
    <property type="entry name" value="TRANSLOCATION AND ASSEMBLY MODULE SUBUNIT TAMB"/>
    <property type="match status" value="1"/>
</dbReference>
<dbReference type="Pfam" id="PF04357">
    <property type="entry name" value="TamB"/>
    <property type="match status" value="1"/>
</dbReference>
<keyword evidence="2" id="KW-0812">Transmembrane</keyword>
<dbReference type="Proteomes" id="UP000830055">
    <property type="component" value="Chromosome"/>
</dbReference>
<evidence type="ECO:0000256" key="2">
    <source>
        <dbReference type="ARBA" id="ARBA00022692"/>
    </source>
</evidence>
<protein>
    <submittedName>
        <fullName evidence="6">DUF490 domain-containing protein</fullName>
    </submittedName>
</protein>
<accession>A0ABM7WA55</accession>
<gene>
    <name evidence="6" type="ORF">DPPLL_22060</name>
</gene>
<evidence type="ECO:0000256" key="3">
    <source>
        <dbReference type="ARBA" id="ARBA00022989"/>
    </source>
</evidence>
<comment type="subcellular location">
    <subcellularLocation>
        <location evidence="1">Membrane</location>
        <topology evidence="1">Single-pass membrane protein</topology>
    </subcellularLocation>
</comment>
<keyword evidence="4" id="KW-0472">Membrane</keyword>
<evidence type="ECO:0000256" key="4">
    <source>
        <dbReference type="ARBA" id="ARBA00023136"/>
    </source>
</evidence>
<dbReference type="EMBL" id="AP025516">
    <property type="protein sequence ID" value="BDD87841.1"/>
    <property type="molecule type" value="Genomic_DNA"/>
</dbReference>
<reference evidence="6 7" key="1">
    <citation type="submission" date="2022-01" db="EMBL/GenBank/DDBJ databases">
        <title>Desulfofustis limnae sp. nov., a novel mesophilic sulfate-reducing bacterium isolated from marsh soil.</title>
        <authorList>
            <person name="Watanabe M."/>
            <person name="Takahashi A."/>
            <person name="Kojima H."/>
            <person name="Fukui M."/>
        </authorList>
    </citation>
    <scope>NUCLEOTIDE SEQUENCE [LARGE SCALE GENOMIC DNA]</scope>
    <source>
        <strain evidence="6 7">PPLL</strain>
    </source>
</reference>
<feature type="domain" description="Translocation and assembly module TamB C-terminal" evidence="5">
    <location>
        <begin position="919"/>
        <end position="1258"/>
    </location>
</feature>
<evidence type="ECO:0000313" key="7">
    <source>
        <dbReference type="Proteomes" id="UP000830055"/>
    </source>
</evidence>
<keyword evidence="7" id="KW-1185">Reference proteome</keyword>
<evidence type="ECO:0000313" key="6">
    <source>
        <dbReference type="EMBL" id="BDD87841.1"/>
    </source>
</evidence>
<keyword evidence="3" id="KW-1133">Transmembrane helix</keyword>
<organism evidence="6 7">
    <name type="scientific">Desulfofustis limnaeus</name>
    <dbReference type="NCBI Taxonomy" id="2740163"/>
    <lineage>
        <taxon>Bacteria</taxon>
        <taxon>Pseudomonadati</taxon>
        <taxon>Thermodesulfobacteriota</taxon>
        <taxon>Desulfobulbia</taxon>
        <taxon>Desulfobulbales</taxon>
        <taxon>Desulfocapsaceae</taxon>
        <taxon>Desulfofustis</taxon>
    </lineage>
</organism>
<proteinExistence type="predicted"/>
<name>A0ABM7WA55_9BACT</name>
<dbReference type="PANTHER" id="PTHR36985">
    <property type="entry name" value="TRANSLOCATION AND ASSEMBLY MODULE SUBUNIT TAMB"/>
    <property type="match status" value="1"/>
</dbReference>
<evidence type="ECO:0000256" key="1">
    <source>
        <dbReference type="ARBA" id="ARBA00004167"/>
    </source>
</evidence>
<sequence length="1259" mass="133076">MKRAALLVGLAVCLLVLAAVGMALFTRTGFAFAVRAVDELAGEALTIEGGSGRLVDEWRLTGLRLRLGGHRLEIAELACRWQPARLWRRTLLIEHLGARGVAVAVGVSSTAPPPSAPDRSSGALPALLLPVVAQVEDFSVEELALRRGEEQLFAGARIQARLSLADGVLTVSSLQIEADGAQVDVAGEVHAGPRWPLDLEAKWSLQRPGCSRLQGRTELTGDLAELRLTAQFTAPTTLAVQGVINHPFETLAWEVQGSGRAVDPSLFCSDWPSVALDVSLAATGSDASFRGSLAGALSQADYPELSVDLQFAGDVGELQVAPSPIRFGDDRAELSGRLSWSDDLRWDATLLLESWQPGRFVPAVAGTLAGELHSTGAIGPAGLRWQGTITDLRYSDGALARPLIAAGQVHGDGDELQADLILSAGSGRMQVSGAARLRERFGWQGRLRAESVDPSFFPGLPVGSVDGELFAFGSGTGEDLELAVRLERLSGDLAGYELQGGGRFEVRNGHLQIDALHLENGDNRLSVQGVIDDQVDVSFHLQGAELARLYAPLGGKIDLTGNLSGAREAPQAVVELQADRLSYDAYRLEQVSGTLQYGRNGAQSVDLHIDLEGLSGGGVTLERAGLEMMGALGDHRLTVALDGAGGRLHLAASGGWREEQRWRGAVDELSLHVPELGGWEQVGSSSVEIGAERLAVDTLCLAGGPSSLCVEGFWEDSGAWGAELSDLQVDLADLQHRGAMAPVVTGLVSGRASAAGNGTLLRRLSGTFSAPRIAVPGVDDDSWLPVLLWSDSEVSIELVDAALQGRLRSRFSDGSTIEAELQLAEVVDLAALSMAAPIGGTVRIRGVDPLPLAVLTDDYLQPTGRLTAELNLGGTIGYPLFSGSLRLVDGRLGFPELGIGLEELHGTVAGVEHRLSFDLQARSGTGTVRGSGGLDFAGTGWSGAFTIDGTDCDLVHLSELQIVVSPSVRLRIGPDGGDLSGVVRVPRALIQPEEMQGSVGASADVVFVDQVEPSTAWPFFLDVQVVLEDQVTVKGYGLNTGLDGSLDVSGRADQGLVGRGELRIVRGTFSLYGTPLQISRGRLVFGGGAIDNPELDIVAQKTVQSAAFNGKGALVGVNVSGNAQDYYLELFSEPSMPDNDIVAYLLLDKPIGSGDDQARGLVSEAMSAVGLAAGNVLLDEITEILPIDDLHLEGSAESRRASLVVAKRLTDQLSISYDFNLFEHAGAFRVRYEFGRGFSVQSRSSVEANGLEVLYTFER</sequence>